<dbReference type="Pfam" id="PF00710">
    <property type="entry name" value="Asparaginase"/>
    <property type="match status" value="1"/>
</dbReference>
<name>A0ABS7WT04_9BACT</name>
<dbReference type="PIRSF" id="PIRSF500176">
    <property type="entry name" value="L_ASNase"/>
    <property type="match status" value="1"/>
</dbReference>
<dbReference type="Gene3D" id="3.40.50.40">
    <property type="match status" value="1"/>
</dbReference>
<dbReference type="InterPro" id="IPR037152">
    <property type="entry name" value="L-asparaginase_N_sf"/>
</dbReference>
<dbReference type="PANTHER" id="PTHR11707:SF28">
    <property type="entry name" value="60 KDA LYSOPHOSPHOLIPASE"/>
    <property type="match status" value="1"/>
</dbReference>
<dbReference type="EMBL" id="JACGBB010000004">
    <property type="protein sequence ID" value="MBZ7987069.1"/>
    <property type="molecule type" value="Genomic_DNA"/>
</dbReference>
<dbReference type="InterPro" id="IPR040919">
    <property type="entry name" value="Asparaginase_C"/>
</dbReference>
<sequence length="313" mass="34747">MLSLISLGGTISMTSDKNGALPSLNAQDLAKEFKDIRAITFSNIASPNITFSMLLELLELAKEEVNKGSKAIIITQGTDTLEESAFFIQSLWKSKIPIVFCAAMKHSSQLGSDYLANINDAIITAKSAIDKDLGVLCVLNSCIHSANFIHKSNTFSLDTFTSFDFGLVGKVIEGKAYFYKDNIKRYLFNSPKKISKKVGLLKLCLDCDDDILEYYLNNYDALVFSGYGAGHLMQRHMKYIKNIKKPLIMASRCESGKTGFDTYAYLGAEISLRENGVIMSAFISDVKARILTLLALENNIDLKELFTKDNIIF</sequence>
<comment type="caution">
    <text evidence="3">The sequence shown here is derived from an EMBL/GenBank/DDBJ whole genome shotgun (WGS) entry which is preliminary data.</text>
</comment>
<feature type="domain" description="Asparaginase/glutaminase C-terminal" evidence="2">
    <location>
        <begin position="197"/>
        <end position="305"/>
    </location>
</feature>
<dbReference type="SUPFAM" id="SSF53774">
    <property type="entry name" value="Glutaminase/Asparaginase"/>
    <property type="match status" value="1"/>
</dbReference>
<dbReference type="PIRSF" id="PIRSF001220">
    <property type="entry name" value="L-ASNase_gatD"/>
    <property type="match status" value="1"/>
</dbReference>
<dbReference type="InterPro" id="IPR036152">
    <property type="entry name" value="Asp/glu_Ase-like_sf"/>
</dbReference>
<evidence type="ECO:0000259" key="1">
    <source>
        <dbReference type="Pfam" id="PF00710"/>
    </source>
</evidence>
<keyword evidence="4" id="KW-1185">Reference proteome</keyword>
<reference evidence="3 4" key="1">
    <citation type="submission" date="2020-07" db="EMBL/GenBank/DDBJ databases">
        <title>Transfer of Campylobacter canadensis to the novel genus Avispirillum gen. nov., that also includes two novel species recovered from migratory waterfowl: Avispirillum anseris sp. nov. and Avispirillum brantae sp. nov.</title>
        <authorList>
            <person name="Miller W.G."/>
            <person name="Chapman M.H."/>
            <person name="Yee E."/>
            <person name="Inglis G.D."/>
        </authorList>
    </citation>
    <scope>NUCLEOTIDE SEQUENCE [LARGE SCALE GENOMIC DNA]</scope>
    <source>
        <strain evidence="3 4">L283</strain>
    </source>
</reference>
<dbReference type="Proteomes" id="UP000786183">
    <property type="component" value="Unassembled WGS sequence"/>
</dbReference>
<proteinExistence type="predicted"/>
<dbReference type="PRINTS" id="PR00139">
    <property type="entry name" value="ASNGLNASE"/>
</dbReference>
<dbReference type="RefSeq" id="WP_224325220.1">
    <property type="nucleotide sequence ID" value="NZ_JACGBB010000004.1"/>
</dbReference>
<accession>A0ABS7WT04</accession>
<dbReference type="Pfam" id="PF17763">
    <property type="entry name" value="Asparaginase_C"/>
    <property type="match status" value="1"/>
</dbReference>
<dbReference type="Gene3D" id="3.40.50.1170">
    <property type="entry name" value="L-asparaginase, N-terminal domain"/>
    <property type="match status" value="1"/>
</dbReference>
<dbReference type="SMART" id="SM00870">
    <property type="entry name" value="Asparaginase"/>
    <property type="match status" value="1"/>
</dbReference>
<dbReference type="InterPro" id="IPR027474">
    <property type="entry name" value="L-asparaginase_N"/>
</dbReference>
<dbReference type="InterPro" id="IPR006034">
    <property type="entry name" value="Asparaginase/glutaminase-like"/>
</dbReference>
<gene>
    <name evidence="3" type="ORF">AVCANL283_02905</name>
</gene>
<protein>
    <submittedName>
        <fullName evidence="3">Asparaginase</fullName>
    </submittedName>
</protein>
<dbReference type="PROSITE" id="PS51732">
    <property type="entry name" value="ASN_GLN_ASE_3"/>
    <property type="match status" value="1"/>
</dbReference>
<evidence type="ECO:0000259" key="2">
    <source>
        <dbReference type="Pfam" id="PF17763"/>
    </source>
</evidence>
<evidence type="ECO:0000313" key="4">
    <source>
        <dbReference type="Proteomes" id="UP000786183"/>
    </source>
</evidence>
<dbReference type="PANTHER" id="PTHR11707">
    <property type="entry name" value="L-ASPARAGINASE"/>
    <property type="match status" value="1"/>
</dbReference>
<dbReference type="InterPro" id="IPR027473">
    <property type="entry name" value="L-asparaginase_C"/>
</dbReference>
<evidence type="ECO:0000313" key="3">
    <source>
        <dbReference type="EMBL" id="MBZ7987069.1"/>
    </source>
</evidence>
<feature type="domain" description="L-asparaginase N-terminal" evidence="1">
    <location>
        <begin position="3"/>
        <end position="182"/>
    </location>
</feature>
<organism evidence="3 4">
    <name type="scientific">Campylobacter canadensis</name>
    <dbReference type="NCBI Taxonomy" id="449520"/>
    <lineage>
        <taxon>Bacteria</taxon>
        <taxon>Pseudomonadati</taxon>
        <taxon>Campylobacterota</taxon>
        <taxon>Epsilonproteobacteria</taxon>
        <taxon>Campylobacterales</taxon>
        <taxon>Campylobacteraceae</taxon>
        <taxon>Campylobacter</taxon>
    </lineage>
</organism>